<evidence type="ECO:0000256" key="1">
    <source>
        <dbReference type="PIRSR" id="PIRSR015753-1"/>
    </source>
</evidence>
<dbReference type="eggNOG" id="KOG2903">
    <property type="taxonomic scope" value="Eukaryota"/>
</dbReference>
<evidence type="ECO:0000256" key="4">
    <source>
        <dbReference type="SAM" id="SignalP"/>
    </source>
</evidence>
<feature type="binding site" evidence="2">
    <location>
        <position position="102"/>
    </location>
    <ligand>
        <name>glutathione</name>
        <dbReference type="ChEBI" id="CHEBI:57925"/>
    </ligand>
</feature>
<feature type="active site" description="Proton donor/acceptor" evidence="1">
    <location>
        <position position="207"/>
    </location>
</feature>
<dbReference type="GeneID" id="8628455"/>
<dbReference type="KEGG" id="ddi:DDB_G0292030"/>
<dbReference type="Gene3D" id="3.40.30.10">
    <property type="entry name" value="Glutaredoxin"/>
    <property type="match status" value="1"/>
</dbReference>
<comment type="caution">
    <text evidence="6">The sequence shown here is derived from an EMBL/GenBank/DDBJ whole genome shotgun (WGS) entry which is preliminary data.</text>
</comment>
<name>Q54DU4_DICDI</name>
<dbReference type="AlphaFoldDB" id="Q54DU4"/>
<proteinExistence type="predicted"/>
<feature type="binding site" evidence="2">
    <location>
        <begin position="154"/>
        <end position="155"/>
    </location>
    <ligand>
        <name>glutathione</name>
        <dbReference type="ChEBI" id="CHEBI:57925"/>
    </ligand>
</feature>
<dbReference type="HOGENOM" id="CLU_037263_1_1_1"/>
<dbReference type="SUPFAM" id="SSF47616">
    <property type="entry name" value="GST C-terminal domain-like"/>
    <property type="match status" value="1"/>
</dbReference>
<dbReference type="CDD" id="cd03190">
    <property type="entry name" value="GST_C_Omega_like"/>
    <property type="match status" value="1"/>
</dbReference>
<dbReference type="GO" id="GO:0005737">
    <property type="term" value="C:cytoplasm"/>
    <property type="evidence" value="ECO:0000318"/>
    <property type="project" value="GO_Central"/>
</dbReference>
<dbReference type="InterPro" id="IPR047047">
    <property type="entry name" value="GST_Omega-like_C"/>
</dbReference>
<evidence type="ECO:0000313" key="6">
    <source>
        <dbReference type="EMBL" id="EAL61371.1"/>
    </source>
</evidence>
<dbReference type="VEuPathDB" id="AmoebaDB:DDB_G0292030"/>
<dbReference type="Gene3D" id="1.20.1050.10">
    <property type="match status" value="1"/>
</dbReference>
<feature type="signal peptide" evidence="4">
    <location>
        <begin position="1"/>
        <end position="21"/>
    </location>
</feature>
<dbReference type="PaxDb" id="44689-DDB0184173"/>
<organism evidence="6 7">
    <name type="scientific">Dictyostelium discoideum</name>
    <name type="common">Social amoeba</name>
    <dbReference type="NCBI Taxonomy" id="44689"/>
    <lineage>
        <taxon>Eukaryota</taxon>
        <taxon>Amoebozoa</taxon>
        <taxon>Evosea</taxon>
        <taxon>Eumycetozoa</taxon>
        <taxon>Dictyostelia</taxon>
        <taxon>Dictyosteliales</taxon>
        <taxon>Dictyosteliaceae</taxon>
        <taxon>Dictyostelium</taxon>
    </lineage>
</organism>
<evidence type="ECO:0000256" key="3">
    <source>
        <dbReference type="PIRSR" id="PIRSR015753-3"/>
    </source>
</evidence>
<dbReference type="InterPro" id="IPR036282">
    <property type="entry name" value="Glutathione-S-Trfase_C_sf"/>
</dbReference>
<dbReference type="Pfam" id="PF13409">
    <property type="entry name" value="GST_N_2"/>
    <property type="match status" value="1"/>
</dbReference>
<dbReference type="PIRSF" id="PIRSF015753">
    <property type="entry name" value="GST"/>
    <property type="match status" value="1"/>
</dbReference>
<feature type="domain" description="GST C-terminal" evidence="5">
    <location>
        <begin position="184"/>
        <end position="320"/>
    </location>
</feature>
<sequence>MKFNYFFVFFVFIILIEFTMASTNDLNSKYIDKQGNYKKSSLREIISNNHPVFKPENNRYHIYHSYGCPFSTRVLITLELKGLNNCIDNSVADYIVDKSIGWAFTKTTEGCTIDKVNNFKSVKEIYQLNDKNYNGKITLPILFDKKTNVIVNNDSSEIMRMLNKEFNEFSNKKPGDKDYYDLYPMEYQDSINEINEFILPTINLGVYKCGLANTQQEYTDKFNILFNALDRIEDTLKRDRYLVVGSDKITESDIKLFSTLIRFDAAYLQLFKCNKKQIKEYPMLSNYVRELYQIKEINSTINFHHIKYWLFTFFENVNPLKIVPIGPDLQWLNESHNRHLMSKYY</sequence>
<evidence type="ECO:0000259" key="5">
    <source>
        <dbReference type="PROSITE" id="PS50405"/>
    </source>
</evidence>
<dbReference type="SMR" id="Q54DU4"/>
<accession>Q54DU4</accession>
<dbReference type="PhylomeDB" id="Q54DU4"/>
<dbReference type="InterPro" id="IPR016639">
    <property type="entry name" value="GST_Omega/GSH"/>
</dbReference>
<dbReference type="CDD" id="cd00570">
    <property type="entry name" value="GST_N_family"/>
    <property type="match status" value="1"/>
</dbReference>
<dbReference type="InterPro" id="IPR036249">
    <property type="entry name" value="Thioredoxin-like_sf"/>
</dbReference>
<dbReference type="FunCoup" id="Q54DU4">
    <property type="interactions" value="158"/>
</dbReference>
<reference evidence="6 7" key="1">
    <citation type="journal article" date="2005" name="Nature">
        <title>The genome of the social amoeba Dictyostelium discoideum.</title>
        <authorList>
            <consortium name="The Dictyostelium discoideum Sequencing Consortium"/>
            <person name="Eichinger L."/>
            <person name="Pachebat J.A."/>
            <person name="Glockner G."/>
            <person name="Rajandream M.A."/>
            <person name="Sucgang R."/>
            <person name="Berriman M."/>
            <person name="Song J."/>
            <person name="Olsen R."/>
            <person name="Szafranski K."/>
            <person name="Xu Q."/>
            <person name="Tunggal B."/>
            <person name="Kummerfeld S."/>
            <person name="Madera M."/>
            <person name="Konfortov B.A."/>
            <person name="Rivero F."/>
            <person name="Bankier A.T."/>
            <person name="Lehmann R."/>
            <person name="Hamlin N."/>
            <person name="Davies R."/>
            <person name="Gaudet P."/>
            <person name="Fey P."/>
            <person name="Pilcher K."/>
            <person name="Chen G."/>
            <person name="Saunders D."/>
            <person name="Sodergren E."/>
            <person name="Davis P."/>
            <person name="Kerhornou A."/>
            <person name="Nie X."/>
            <person name="Hall N."/>
            <person name="Anjard C."/>
            <person name="Hemphill L."/>
            <person name="Bason N."/>
            <person name="Farbrother P."/>
            <person name="Desany B."/>
            <person name="Just E."/>
            <person name="Morio T."/>
            <person name="Rost R."/>
            <person name="Churcher C."/>
            <person name="Cooper J."/>
            <person name="Haydock S."/>
            <person name="van Driessche N."/>
            <person name="Cronin A."/>
            <person name="Goodhead I."/>
            <person name="Muzny D."/>
            <person name="Mourier T."/>
            <person name="Pain A."/>
            <person name="Lu M."/>
            <person name="Harper D."/>
            <person name="Lindsay R."/>
            <person name="Hauser H."/>
            <person name="James K."/>
            <person name="Quiles M."/>
            <person name="Madan Babu M."/>
            <person name="Saito T."/>
            <person name="Buchrieser C."/>
            <person name="Wardroper A."/>
            <person name="Felder M."/>
            <person name="Thangavelu M."/>
            <person name="Johnson D."/>
            <person name="Knights A."/>
            <person name="Loulseged H."/>
            <person name="Mungall K."/>
            <person name="Oliver K."/>
            <person name="Price C."/>
            <person name="Quail M.A."/>
            <person name="Urushihara H."/>
            <person name="Hernandez J."/>
            <person name="Rabbinowitsch E."/>
            <person name="Steffen D."/>
            <person name="Sanders M."/>
            <person name="Ma J."/>
            <person name="Kohara Y."/>
            <person name="Sharp S."/>
            <person name="Simmonds M."/>
            <person name="Spiegler S."/>
            <person name="Tivey A."/>
            <person name="Sugano S."/>
            <person name="White B."/>
            <person name="Walker D."/>
            <person name="Woodward J."/>
            <person name="Winckler T."/>
            <person name="Tanaka Y."/>
            <person name="Shaulsky G."/>
            <person name="Schleicher M."/>
            <person name="Weinstock G."/>
            <person name="Rosenthal A."/>
            <person name="Cox E.C."/>
            <person name="Chisholm R.L."/>
            <person name="Gibbs R."/>
            <person name="Loomis W.F."/>
            <person name="Platzer M."/>
            <person name="Kay R.R."/>
            <person name="Williams J."/>
            <person name="Dear P.H."/>
            <person name="Noegel A.A."/>
            <person name="Barrell B."/>
            <person name="Kuspa A."/>
        </authorList>
    </citation>
    <scope>NUCLEOTIDE SEQUENCE [LARGE SCALE GENOMIC DNA]</scope>
    <source>
        <strain evidence="6 7">AX4</strain>
    </source>
</reference>
<keyword evidence="4" id="KW-0732">Signal</keyword>
<feature type="active site" description="Nucleophile" evidence="1">
    <location>
        <position position="68"/>
    </location>
</feature>
<gene>
    <name evidence="6" type="ORF">DDB_G0292030</name>
</gene>
<dbReference type="InterPro" id="IPR004045">
    <property type="entry name" value="Glutathione_S-Trfase_N"/>
</dbReference>
<dbReference type="GO" id="GO:0004364">
    <property type="term" value="F:glutathione transferase activity"/>
    <property type="evidence" value="ECO:0000318"/>
    <property type="project" value="GO_Central"/>
</dbReference>
<dbReference type="dictyBase" id="DDB_G0292030"/>
<feature type="site" description="Lowers pKa of active site Cys" evidence="3">
    <location>
        <position position="267"/>
    </location>
</feature>
<dbReference type="Pfam" id="PF13410">
    <property type="entry name" value="GST_C_2"/>
    <property type="match status" value="1"/>
</dbReference>
<dbReference type="STRING" id="44689.Q54DU4"/>
<keyword evidence="7" id="KW-1185">Reference proteome</keyword>
<dbReference type="EMBL" id="AAFI02000187">
    <property type="protein sequence ID" value="EAL61371.1"/>
    <property type="molecule type" value="Genomic_DNA"/>
</dbReference>
<evidence type="ECO:0000256" key="2">
    <source>
        <dbReference type="PIRSR" id="PIRSR015753-2"/>
    </source>
</evidence>
<feature type="chain" id="PRO_5004249924" description="GST C-terminal domain-containing protein" evidence="4">
    <location>
        <begin position="22"/>
        <end position="345"/>
    </location>
</feature>
<dbReference type="OMA" id="TYGCPWA"/>
<dbReference type="InterPro" id="IPR010987">
    <property type="entry name" value="Glutathione-S-Trfase_C-like"/>
</dbReference>
<dbReference type="Proteomes" id="UP000002195">
    <property type="component" value="Unassembled WGS sequence"/>
</dbReference>
<dbReference type="PANTHER" id="PTHR32419:SF6">
    <property type="entry name" value="GLUTATHIONE S-TRANSFERASE OMEGA-LIKE 1-RELATED"/>
    <property type="match status" value="1"/>
</dbReference>
<dbReference type="PROSITE" id="PS50405">
    <property type="entry name" value="GST_CTER"/>
    <property type="match status" value="1"/>
</dbReference>
<dbReference type="PANTHER" id="PTHR32419">
    <property type="entry name" value="GLUTATHIONYL-HYDROQUINONE REDUCTASE"/>
    <property type="match status" value="1"/>
</dbReference>
<evidence type="ECO:0000313" key="7">
    <source>
        <dbReference type="Proteomes" id="UP000002195"/>
    </source>
</evidence>
<dbReference type="SUPFAM" id="SSF52833">
    <property type="entry name" value="Thioredoxin-like"/>
    <property type="match status" value="1"/>
</dbReference>
<protein>
    <recommendedName>
        <fullName evidence="5">GST C-terminal domain-containing protein</fullName>
    </recommendedName>
</protein>
<dbReference type="RefSeq" id="XP_629778.1">
    <property type="nucleotide sequence ID" value="XM_629776.1"/>
</dbReference>
<dbReference type="InParanoid" id="Q54DU4"/>